<keyword evidence="4" id="KW-1185">Reference proteome</keyword>
<protein>
    <submittedName>
        <fullName evidence="3">Uncharacterized protein</fullName>
    </submittedName>
</protein>
<accession>A0AAD7CYU0</accession>
<evidence type="ECO:0000256" key="2">
    <source>
        <dbReference type="SAM" id="SignalP"/>
    </source>
</evidence>
<reference evidence="3" key="1">
    <citation type="submission" date="2023-03" db="EMBL/GenBank/DDBJ databases">
        <title>Massive genome expansion in bonnet fungi (Mycena s.s.) driven by repeated elements and novel gene families across ecological guilds.</title>
        <authorList>
            <consortium name="Lawrence Berkeley National Laboratory"/>
            <person name="Harder C.B."/>
            <person name="Miyauchi S."/>
            <person name="Viragh M."/>
            <person name="Kuo A."/>
            <person name="Thoen E."/>
            <person name="Andreopoulos B."/>
            <person name="Lu D."/>
            <person name="Skrede I."/>
            <person name="Drula E."/>
            <person name="Henrissat B."/>
            <person name="Morin E."/>
            <person name="Kohler A."/>
            <person name="Barry K."/>
            <person name="LaButti K."/>
            <person name="Morin E."/>
            <person name="Salamov A."/>
            <person name="Lipzen A."/>
            <person name="Mereny Z."/>
            <person name="Hegedus B."/>
            <person name="Baldrian P."/>
            <person name="Stursova M."/>
            <person name="Weitz H."/>
            <person name="Taylor A."/>
            <person name="Grigoriev I.V."/>
            <person name="Nagy L.G."/>
            <person name="Martin F."/>
            <person name="Kauserud H."/>
        </authorList>
    </citation>
    <scope>NUCLEOTIDE SEQUENCE</scope>
    <source>
        <strain evidence="3">CBHHK067</strain>
    </source>
</reference>
<sequence>MPFGHLPPLLVGGLLCSVVSFSSLENTHKENSYYTKIRRGSVGAGGGTVECTSASWALRQLMMALQWPMSTALRDAEPQTAAASPHRAGIEATRYGHGASVGGFPGTHGIKKQYATLETSVDRSSFSGSFVVNQCVSVFGNGPGESRGRDEWGSCNEASSLYSSLLASPNTSCSIVQLVFVSVVRCLRACAVSHAMSLPTHKKRRGAARRKHEMEAGGGRQKRVHRNCADAISTCGGLVGGNCSVEHANHSTNNGKWNRVLLFAKLSRATIAHARYLSWSTRKEVKHTSIESSLQPASLLGLLLLDSEIERFALVPLPNNHPLFCEALTKADDALDESDLGHWKAEPLFVEDDDTFAPHSDWYLHFTQSLAIVLHSVQLHDNNQRDGKHHNELKTNGKAVIAALRGEIIDLLSGWEQVGLSGLIIMHITTPGSTVCIKIPFSGSHVQFTA</sequence>
<keyword evidence="2" id="KW-0732">Signal</keyword>
<feature type="chain" id="PRO_5042031928" evidence="2">
    <location>
        <begin position="25"/>
        <end position="450"/>
    </location>
</feature>
<comment type="caution">
    <text evidence="3">The sequence shown here is derived from an EMBL/GenBank/DDBJ whole genome shotgun (WGS) entry which is preliminary data.</text>
</comment>
<evidence type="ECO:0000256" key="1">
    <source>
        <dbReference type="SAM" id="MobiDB-lite"/>
    </source>
</evidence>
<dbReference type="AlphaFoldDB" id="A0AAD7CYU0"/>
<organism evidence="3 4">
    <name type="scientific">Mycena rosella</name>
    <name type="common">Pink bonnet</name>
    <name type="synonym">Agaricus rosellus</name>
    <dbReference type="NCBI Taxonomy" id="1033263"/>
    <lineage>
        <taxon>Eukaryota</taxon>
        <taxon>Fungi</taxon>
        <taxon>Dikarya</taxon>
        <taxon>Basidiomycota</taxon>
        <taxon>Agaricomycotina</taxon>
        <taxon>Agaricomycetes</taxon>
        <taxon>Agaricomycetidae</taxon>
        <taxon>Agaricales</taxon>
        <taxon>Marasmiineae</taxon>
        <taxon>Mycenaceae</taxon>
        <taxon>Mycena</taxon>
    </lineage>
</organism>
<dbReference type="Proteomes" id="UP001221757">
    <property type="component" value="Unassembled WGS sequence"/>
</dbReference>
<gene>
    <name evidence="3" type="ORF">B0H17DRAFT_1141898</name>
</gene>
<dbReference type="EMBL" id="JARKIE010000182">
    <property type="protein sequence ID" value="KAJ7670306.1"/>
    <property type="molecule type" value="Genomic_DNA"/>
</dbReference>
<feature type="compositionally biased region" description="Basic residues" evidence="1">
    <location>
        <begin position="201"/>
        <end position="211"/>
    </location>
</feature>
<name>A0AAD7CYU0_MYCRO</name>
<evidence type="ECO:0000313" key="3">
    <source>
        <dbReference type="EMBL" id="KAJ7670306.1"/>
    </source>
</evidence>
<proteinExistence type="predicted"/>
<evidence type="ECO:0000313" key="4">
    <source>
        <dbReference type="Proteomes" id="UP001221757"/>
    </source>
</evidence>
<feature type="region of interest" description="Disordered" evidence="1">
    <location>
        <begin position="201"/>
        <end position="222"/>
    </location>
</feature>
<feature type="signal peptide" evidence="2">
    <location>
        <begin position="1"/>
        <end position="24"/>
    </location>
</feature>